<dbReference type="OMA" id="WLLKITQ"/>
<organism evidence="9 10">
    <name type="scientific">Paramecium primaurelia</name>
    <dbReference type="NCBI Taxonomy" id="5886"/>
    <lineage>
        <taxon>Eukaryota</taxon>
        <taxon>Sar</taxon>
        <taxon>Alveolata</taxon>
        <taxon>Ciliophora</taxon>
        <taxon>Intramacronucleata</taxon>
        <taxon>Oligohymenophorea</taxon>
        <taxon>Peniculida</taxon>
        <taxon>Parameciidae</taxon>
        <taxon>Paramecium</taxon>
    </lineage>
</organism>
<keyword evidence="10" id="KW-1185">Reference proteome</keyword>
<gene>
    <name evidence="9" type="ORF">PPRIM_AZ9-3.1.T0820186</name>
</gene>
<evidence type="ECO:0000256" key="2">
    <source>
        <dbReference type="ARBA" id="ARBA00022692"/>
    </source>
</evidence>
<feature type="transmembrane region" description="Helical" evidence="7">
    <location>
        <begin position="128"/>
        <end position="146"/>
    </location>
</feature>
<proteinExistence type="predicted"/>
<evidence type="ECO:0000259" key="8">
    <source>
        <dbReference type="SMART" id="SM00014"/>
    </source>
</evidence>
<evidence type="ECO:0000256" key="3">
    <source>
        <dbReference type="ARBA" id="ARBA00022801"/>
    </source>
</evidence>
<feature type="transmembrane region" description="Helical" evidence="7">
    <location>
        <begin position="167"/>
        <end position="190"/>
    </location>
</feature>
<keyword evidence="2 7" id="KW-0812">Transmembrane</keyword>
<keyword evidence="3" id="KW-0378">Hydrolase</keyword>
<dbReference type="PANTHER" id="PTHR14969:SF28">
    <property type="entry name" value="DIHYDROSPHINGOSINE 1-PHOSPHATE PHOSPHATASE LCB3-RELATED"/>
    <property type="match status" value="1"/>
</dbReference>
<keyword evidence="4" id="KW-0256">Endoplasmic reticulum</keyword>
<feature type="transmembrane region" description="Helical" evidence="7">
    <location>
        <begin position="370"/>
        <end position="395"/>
    </location>
</feature>
<feature type="transmembrane region" description="Helical" evidence="7">
    <location>
        <begin position="241"/>
        <end position="260"/>
    </location>
</feature>
<evidence type="ECO:0000256" key="5">
    <source>
        <dbReference type="ARBA" id="ARBA00022989"/>
    </source>
</evidence>
<dbReference type="EMBL" id="CAJJDM010000085">
    <property type="protein sequence ID" value="CAD8089011.1"/>
    <property type="molecule type" value="Genomic_DNA"/>
</dbReference>
<dbReference type="AlphaFoldDB" id="A0A8S1NFY5"/>
<accession>A0A8S1NFY5</accession>
<comment type="subcellular location">
    <subcellularLocation>
        <location evidence="1">Endoplasmic reticulum membrane</location>
        <topology evidence="1">Multi-pass membrane protein</topology>
    </subcellularLocation>
</comment>
<dbReference type="PANTHER" id="PTHR14969">
    <property type="entry name" value="SPHINGOSINE-1-PHOSPHATE PHOSPHOHYDROLASE"/>
    <property type="match status" value="1"/>
</dbReference>
<evidence type="ECO:0000256" key="1">
    <source>
        <dbReference type="ARBA" id="ARBA00004477"/>
    </source>
</evidence>
<feature type="transmembrane region" description="Helical" evidence="7">
    <location>
        <begin position="346"/>
        <end position="364"/>
    </location>
</feature>
<evidence type="ECO:0000256" key="6">
    <source>
        <dbReference type="ARBA" id="ARBA00023136"/>
    </source>
</evidence>
<comment type="caution">
    <text evidence="9">The sequence shown here is derived from an EMBL/GenBank/DDBJ whole genome shotgun (WGS) entry which is preliminary data.</text>
</comment>
<keyword evidence="5 7" id="KW-1133">Transmembrane helix</keyword>
<dbReference type="GO" id="GO:0005789">
    <property type="term" value="C:endoplasmic reticulum membrane"/>
    <property type="evidence" value="ECO:0007669"/>
    <property type="project" value="UniProtKB-SubCell"/>
</dbReference>
<evidence type="ECO:0000313" key="9">
    <source>
        <dbReference type="EMBL" id="CAD8089011.1"/>
    </source>
</evidence>
<dbReference type="GO" id="GO:0042392">
    <property type="term" value="F:sphingosine-1-phosphate phosphatase activity"/>
    <property type="evidence" value="ECO:0007669"/>
    <property type="project" value="TreeGrafter"/>
</dbReference>
<dbReference type="SMART" id="SM00014">
    <property type="entry name" value="acidPPc"/>
    <property type="match status" value="1"/>
</dbReference>
<feature type="transmembrane region" description="Helical" evidence="7">
    <location>
        <begin position="299"/>
        <end position="325"/>
    </location>
</feature>
<feature type="transmembrane region" description="Helical" evidence="7">
    <location>
        <begin position="46"/>
        <end position="68"/>
    </location>
</feature>
<dbReference type="Proteomes" id="UP000688137">
    <property type="component" value="Unassembled WGS sequence"/>
</dbReference>
<evidence type="ECO:0000256" key="7">
    <source>
        <dbReference type="SAM" id="Phobius"/>
    </source>
</evidence>
<feature type="domain" description="Phosphatidic acid phosphatase type 2/haloperoxidase" evidence="8">
    <location>
        <begin position="75"/>
        <end position="213"/>
    </location>
</feature>
<dbReference type="InterPro" id="IPR000326">
    <property type="entry name" value="PAP2/HPO"/>
</dbReference>
<keyword evidence="6 7" id="KW-0472">Membrane</keyword>
<evidence type="ECO:0000313" key="10">
    <source>
        <dbReference type="Proteomes" id="UP000688137"/>
    </source>
</evidence>
<protein>
    <recommendedName>
        <fullName evidence="8">Phosphatidic acid phosphatase type 2/haloperoxidase domain-containing protein</fullName>
    </recommendedName>
</protein>
<name>A0A8S1NFY5_PARPR</name>
<sequence length="421" mass="49656">MNFFIISTLALISYLTLDIIFDDYLWMRNNDFTIILQNNTFPGEKLLFQFFSYVIQLPILIGGLQFMLSKKKVESILYIFLCIFGFTSNGLLKNAYHQPRPYWVEDEIIGIGCNMEFGKPSGHAQTSVIIYFSYLFIFYPSTFRLNKFKVTDNEDRNNDEESQFSNGLVALLNVFAFLCIIMTGLSRVFLGVHSIGQVTLGWIYGVYIVLNYQIYCHEFLLHYIKNQLQIKNDDDVKFQRMSIFISAIFIFIIIIDVTLLELNRKMFNQNEEEINNWLLKITQCQNKEIGKYTKDHTNVLYNACFLHGTLFSFIFSFILGCFFSQGSFNSLEYQNQMEYQTVNFKICRLMFFLPMLLPLPLLLIQTYNVYITAFLIFIPVIFIESWYMTIMYPILLKKYKYQIKGEFLESKIGYYEQLSQS</sequence>
<feature type="transmembrane region" description="Helical" evidence="7">
    <location>
        <begin position="75"/>
        <end position="92"/>
    </location>
</feature>
<dbReference type="Pfam" id="PF01569">
    <property type="entry name" value="PAP2"/>
    <property type="match status" value="1"/>
</dbReference>
<feature type="transmembrane region" description="Helical" evidence="7">
    <location>
        <begin position="202"/>
        <end position="221"/>
    </location>
</feature>
<evidence type="ECO:0000256" key="4">
    <source>
        <dbReference type="ARBA" id="ARBA00022824"/>
    </source>
</evidence>
<dbReference type="CDD" id="cd01610">
    <property type="entry name" value="PAP2_like"/>
    <property type="match status" value="1"/>
</dbReference>
<reference evidence="9" key="1">
    <citation type="submission" date="2021-01" db="EMBL/GenBank/DDBJ databases">
        <authorList>
            <consortium name="Genoscope - CEA"/>
            <person name="William W."/>
        </authorList>
    </citation>
    <scope>NUCLEOTIDE SEQUENCE</scope>
</reference>